<evidence type="ECO:0000256" key="3">
    <source>
        <dbReference type="ARBA" id="ARBA00022664"/>
    </source>
</evidence>
<evidence type="ECO:0000313" key="8">
    <source>
        <dbReference type="Proteomes" id="UP000663845"/>
    </source>
</evidence>
<sequence length="615" mass="70523">MSDTNETVKETGVNHDEEDEQQQEEETWLYENNKAKDDEIIDNTATPLIDEIAAQKMDVKENTTTTTIPIAISSISNQVDEDSDSDDDGIKITIGNYDPDATNFQINRRKNRGMLSGVPIMASKLPTTRGIDWDAQGVINGKPTYEYDILNAYKDEEKPWKKPGADIVDYFNYGFTEEVWAQYCNRQRQLSSDNNLARLNPVHNPHMPPMHSDHPSMMHTMNNPHPMMMMNRPQNLQMMTRPMNNRKSDGRIDVIGATDQTSRRQMLETLNNFEHHQFVNGSSLQVLVNSHKKSDLISSPQPATNNGPSPSHGTFSGTPHHIPQFGLHRLPMMPVSNGMPFRPPFGHLHRLGGPQFYPHGPPMGMHGDRLQRPYFVPHYPQQPWDNTGRPPMHRFPLETIGSANSGNEHAPYNRSPAVEDHLSRTSTPEENRANGESGATIGDIDEASKNDRYKERYRNDQDYQSPSARDRPPSKDRSSSSYHTHRRSREHEYERPKNDRKSSKDRDDKYERYSRKRHHKDDSSHQHQGTDESTRIVRSSHRTPTKDGSSPSNDISQLLNKQPEIIEIDATPSSTNRLRRDDSERSSSRHNHHKKSSKRSRHDSDNERSNSQHHR</sequence>
<dbReference type="GO" id="GO:0006397">
    <property type="term" value="P:mRNA processing"/>
    <property type="evidence" value="ECO:0007669"/>
    <property type="project" value="UniProtKB-KW"/>
</dbReference>
<evidence type="ECO:0000256" key="5">
    <source>
        <dbReference type="SAM" id="MobiDB-lite"/>
    </source>
</evidence>
<dbReference type="AlphaFoldDB" id="A0A814H676"/>
<feature type="compositionally biased region" description="Acidic residues" evidence="5">
    <location>
        <begin position="16"/>
        <end position="25"/>
    </location>
</feature>
<feature type="compositionally biased region" description="Polar residues" evidence="5">
    <location>
        <begin position="546"/>
        <end position="560"/>
    </location>
</feature>
<feature type="region of interest" description="Disordered" evidence="5">
    <location>
        <begin position="291"/>
        <end position="323"/>
    </location>
</feature>
<evidence type="ECO:0000256" key="2">
    <source>
        <dbReference type="ARBA" id="ARBA00007459"/>
    </source>
</evidence>
<feature type="compositionally biased region" description="Basic and acidic residues" evidence="5">
    <location>
        <begin position="468"/>
        <end position="478"/>
    </location>
</feature>
<feature type="region of interest" description="Disordered" evidence="5">
    <location>
        <begin position="1"/>
        <end position="25"/>
    </location>
</feature>
<evidence type="ECO:0000256" key="1">
    <source>
        <dbReference type="ARBA" id="ARBA00004123"/>
    </source>
</evidence>
<feature type="domain" description="Pre-mRNA polyadenylation factor Fip1" evidence="6">
    <location>
        <begin position="155"/>
        <end position="190"/>
    </location>
</feature>
<dbReference type="Pfam" id="PF05182">
    <property type="entry name" value="Fip1"/>
    <property type="match status" value="1"/>
</dbReference>
<feature type="compositionally biased region" description="Basic and acidic residues" evidence="5">
    <location>
        <begin position="489"/>
        <end position="513"/>
    </location>
</feature>
<feature type="compositionally biased region" description="Basic and acidic residues" evidence="5">
    <location>
        <begin position="520"/>
        <end position="535"/>
    </location>
</feature>
<name>A0A814H676_9BILA</name>
<evidence type="ECO:0000259" key="6">
    <source>
        <dbReference type="Pfam" id="PF05182"/>
    </source>
</evidence>
<feature type="compositionally biased region" description="Basic and acidic residues" evidence="5">
    <location>
        <begin position="417"/>
        <end position="433"/>
    </location>
</feature>
<feature type="compositionally biased region" description="Basic and acidic residues" evidence="5">
    <location>
        <begin position="1"/>
        <end position="15"/>
    </location>
</feature>
<feature type="compositionally biased region" description="Polar residues" evidence="5">
    <location>
        <begin position="296"/>
        <end position="317"/>
    </location>
</feature>
<protein>
    <recommendedName>
        <fullName evidence="6">Pre-mRNA polyadenylation factor Fip1 domain-containing protein</fullName>
    </recommendedName>
</protein>
<feature type="compositionally biased region" description="Basic and acidic residues" evidence="5">
    <location>
        <begin position="578"/>
        <end position="587"/>
    </location>
</feature>
<feature type="region of interest" description="Disordered" evidence="5">
    <location>
        <begin position="382"/>
        <end position="615"/>
    </location>
</feature>
<reference evidence="7" key="1">
    <citation type="submission" date="2021-02" db="EMBL/GenBank/DDBJ databases">
        <authorList>
            <person name="Nowell W R."/>
        </authorList>
    </citation>
    <scope>NUCLEOTIDE SEQUENCE</scope>
</reference>
<dbReference type="EMBL" id="CAJNOG010000145">
    <property type="protein sequence ID" value="CAF1005470.1"/>
    <property type="molecule type" value="Genomic_DNA"/>
</dbReference>
<organism evidence="7 8">
    <name type="scientific">Adineta steineri</name>
    <dbReference type="NCBI Taxonomy" id="433720"/>
    <lineage>
        <taxon>Eukaryota</taxon>
        <taxon>Metazoa</taxon>
        <taxon>Spiralia</taxon>
        <taxon>Gnathifera</taxon>
        <taxon>Rotifera</taxon>
        <taxon>Eurotatoria</taxon>
        <taxon>Bdelloidea</taxon>
        <taxon>Adinetida</taxon>
        <taxon>Adinetidae</taxon>
        <taxon>Adineta</taxon>
    </lineage>
</organism>
<dbReference type="PANTHER" id="PTHR13484">
    <property type="entry name" value="FIP1-LIKE 1 PROTEIN"/>
    <property type="match status" value="1"/>
</dbReference>
<proteinExistence type="inferred from homology"/>
<comment type="caution">
    <text evidence="7">The sequence shown here is derived from an EMBL/GenBank/DDBJ whole genome shotgun (WGS) entry which is preliminary data.</text>
</comment>
<accession>A0A814H676</accession>
<dbReference type="PANTHER" id="PTHR13484:SF0">
    <property type="entry name" value="PRE-MRNA 3'-END-PROCESSING FACTOR FIP1"/>
    <property type="match status" value="1"/>
</dbReference>
<comment type="subcellular location">
    <subcellularLocation>
        <location evidence="1">Nucleus</location>
    </subcellularLocation>
</comment>
<feature type="compositionally biased region" description="Basic residues" evidence="5">
    <location>
        <begin position="588"/>
        <end position="601"/>
    </location>
</feature>
<evidence type="ECO:0000313" key="7">
    <source>
        <dbReference type="EMBL" id="CAF1005470.1"/>
    </source>
</evidence>
<feature type="compositionally biased region" description="Basic and acidic residues" evidence="5">
    <location>
        <begin position="446"/>
        <end position="461"/>
    </location>
</feature>
<comment type="similarity">
    <text evidence="2">Belongs to the FIP1 family.</text>
</comment>
<keyword evidence="3" id="KW-0507">mRNA processing</keyword>
<dbReference type="InterPro" id="IPR051187">
    <property type="entry name" value="Pre-mRNA_3'-end_processing_reg"/>
</dbReference>
<dbReference type="Proteomes" id="UP000663845">
    <property type="component" value="Unassembled WGS sequence"/>
</dbReference>
<feature type="compositionally biased region" description="Basic and acidic residues" evidence="5">
    <location>
        <begin position="602"/>
        <end position="615"/>
    </location>
</feature>
<keyword evidence="4" id="KW-0539">Nucleus</keyword>
<evidence type="ECO:0000256" key="4">
    <source>
        <dbReference type="ARBA" id="ARBA00023242"/>
    </source>
</evidence>
<dbReference type="InterPro" id="IPR007854">
    <property type="entry name" value="Fip1_dom"/>
</dbReference>
<gene>
    <name evidence="7" type="ORF">JYZ213_LOCUS16233</name>
</gene>
<dbReference type="GO" id="GO:0005847">
    <property type="term" value="C:mRNA cleavage and polyadenylation specificity factor complex"/>
    <property type="evidence" value="ECO:0007669"/>
    <property type="project" value="TreeGrafter"/>
</dbReference>